<feature type="transmembrane region" description="Helical" evidence="6">
    <location>
        <begin position="146"/>
        <end position="173"/>
    </location>
</feature>
<sequence length="207" mass="22519">MSIEIWFAFISTVFIFAIIPGPTVIFVIGQAITHGKKSVTPLALGVLTGDFIAMVISLLGLGAILAASAVLYTILKWIGVFYLIYLGIKAFKEEPSMDAQLFKQMNMSKSKMFKSSLIVTALNPKNIVFFVAFLPQFVNTSSEVLSQFLILMISFSAVTLCTITCFALFAGSIQHKITSYKAKKRLNQVGGTALIGAGIFTATMHKN</sequence>
<accession>D5V0F4</accession>
<evidence type="ECO:0000256" key="3">
    <source>
        <dbReference type="ARBA" id="ARBA00022692"/>
    </source>
</evidence>
<proteinExistence type="predicted"/>
<keyword evidence="5 6" id="KW-0472">Membrane</keyword>
<dbReference type="EMBL" id="CP001999">
    <property type="protein sequence ID" value="ADG93766.1"/>
    <property type="molecule type" value="Genomic_DNA"/>
</dbReference>
<feature type="transmembrane region" description="Helical" evidence="6">
    <location>
        <begin position="41"/>
        <end position="64"/>
    </location>
</feature>
<feature type="transmembrane region" description="Helical" evidence="6">
    <location>
        <begin position="112"/>
        <end position="134"/>
    </location>
</feature>
<keyword evidence="4 6" id="KW-1133">Transmembrane helix</keyword>
<evidence type="ECO:0000256" key="6">
    <source>
        <dbReference type="SAM" id="Phobius"/>
    </source>
</evidence>
<dbReference type="InterPro" id="IPR001123">
    <property type="entry name" value="LeuE-type"/>
</dbReference>
<organism evidence="7 8">
    <name type="scientific">Arcobacter nitrofigilis (strain ATCC 33309 / DSM 7299 / CCUG 15893 / LMG 7604 / NCTC 12251 / CI)</name>
    <name type="common">Campylobacter nitrofigilis</name>
    <dbReference type="NCBI Taxonomy" id="572480"/>
    <lineage>
        <taxon>Bacteria</taxon>
        <taxon>Pseudomonadati</taxon>
        <taxon>Campylobacterota</taxon>
        <taxon>Epsilonproteobacteria</taxon>
        <taxon>Campylobacterales</taxon>
        <taxon>Arcobacteraceae</taxon>
        <taxon>Arcobacter</taxon>
    </lineage>
</organism>
<evidence type="ECO:0000313" key="7">
    <source>
        <dbReference type="EMBL" id="ADG93766.1"/>
    </source>
</evidence>
<dbReference type="HOGENOM" id="CLU_079569_2_3_7"/>
<dbReference type="Proteomes" id="UP000000939">
    <property type="component" value="Chromosome"/>
</dbReference>
<evidence type="ECO:0000256" key="1">
    <source>
        <dbReference type="ARBA" id="ARBA00004651"/>
    </source>
</evidence>
<dbReference type="Pfam" id="PF01810">
    <property type="entry name" value="LysE"/>
    <property type="match status" value="1"/>
</dbReference>
<reference evidence="7 8" key="1">
    <citation type="journal article" date="2010" name="Stand. Genomic Sci.">
        <title>Complete genome sequence of Arcobacter nitrofigilis type strain (CI).</title>
        <authorList>
            <person name="Pati A."/>
            <person name="Gronow S."/>
            <person name="Lapidus A."/>
            <person name="Copeland A."/>
            <person name="Glavina Del Rio T."/>
            <person name="Nolan M."/>
            <person name="Lucas S."/>
            <person name="Tice H."/>
            <person name="Cheng J.F."/>
            <person name="Han C."/>
            <person name="Chertkov O."/>
            <person name="Bruce D."/>
            <person name="Tapia R."/>
            <person name="Goodwin L."/>
            <person name="Pitluck S."/>
            <person name="Liolios K."/>
            <person name="Ivanova N."/>
            <person name="Mavromatis K."/>
            <person name="Chen A."/>
            <person name="Palaniappan K."/>
            <person name="Land M."/>
            <person name="Hauser L."/>
            <person name="Chang Y.J."/>
            <person name="Jeffries C.D."/>
            <person name="Detter J.C."/>
            <person name="Rohde M."/>
            <person name="Goker M."/>
            <person name="Bristow J."/>
            <person name="Eisen J.A."/>
            <person name="Markowitz V."/>
            <person name="Hugenholtz P."/>
            <person name="Klenk H.P."/>
            <person name="Kyrpides N.C."/>
        </authorList>
    </citation>
    <scope>NUCLEOTIDE SEQUENCE [LARGE SCALE GENOMIC DNA]</scope>
    <source>
        <strain evidence="8">ATCC 33309 / DSM 7299 / CCUG 15893 / LMG 7604 / NCTC 12251 / CI</strain>
    </source>
</reference>
<evidence type="ECO:0000256" key="4">
    <source>
        <dbReference type="ARBA" id="ARBA00022989"/>
    </source>
</evidence>
<evidence type="ECO:0000256" key="2">
    <source>
        <dbReference type="ARBA" id="ARBA00022475"/>
    </source>
</evidence>
<dbReference type="AlphaFoldDB" id="D5V0F4"/>
<dbReference type="PIRSF" id="PIRSF006324">
    <property type="entry name" value="LeuE"/>
    <property type="match status" value="1"/>
</dbReference>
<comment type="subcellular location">
    <subcellularLocation>
        <location evidence="1">Cell membrane</location>
        <topology evidence="1">Multi-pass membrane protein</topology>
    </subcellularLocation>
</comment>
<protein>
    <submittedName>
        <fullName evidence="7">Lysine exporter protein (LYSE/YGGA)</fullName>
    </submittedName>
</protein>
<dbReference type="OrthoDB" id="9804822at2"/>
<dbReference type="RefSeq" id="WP_013135911.1">
    <property type="nucleotide sequence ID" value="NC_014166.1"/>
</dbReference>
<dbReference type="PANTHER" id="PTHR30086">
    <property type="entry name" value="ARGININE EXPORTER PROTEIN ARGO"/>
    <property type="match status" value="1"/>
</dbReference>
<dbReference type="GO" id="GO:0005886">
    <property type="term" value="C:plasma membrane"/>
    <property type="evidence" value="ECO:0007669"/>
    <property type="project" value="UniProtKB-SubCell"/>
</dbReference>
<dbReference type="GO" id="GO:0015171">
    <property type="term" value="F:amino acid transmembrane transporter activity"/>
    <property type="evidence" value="ECO:0007669"/>
    <property type="project" value="TreeGrafter"/>
</dbReference>
<name>D5V0F4_ARCNC</name>
<keyword evidence="2" id="KW-1003">Cell membrane</keyword>
<dbReference type="eggNOG" id="COG1280">
    <property type="taxonomic scope" value="Bacteria"/>
</dbReference>
<keyword evidence="3 6" id="KW-0812">Transmembrane</keyword>
<feature type="transmembrane region" description="Helical" evidence="6">
    <location>
        <begin position="6"/>
        <end position="29"/>
    </location>
</feature>
<gene>
    <name evidence="7" type="ordered locus">Arnit_2112</name>
</gene>
<keyword evidence="8" id="KW-1185">Reference proteome</keyword>
<dbReference type="KEGG" id="ant:Arnit_2112"/>
<evidence type="ECO:0000256" key="5">
    <source>
        <dbReference type="ARBA" id="ARBA00023136"/>
    </source>
</evidence>
<feature type="transmembrane region" description="Helical" evidence="6">
    <location>
        <begin position="70"/>
        <end position="91"/>
    </location>
</feature>
<dbReference type="STRING" id="572480.Arnit_2112"/>
<dbReference type="PANTHER" id="PTHR30086:SF20">
    <property type="entry name" value="ARGININE EXPORTER PROTEIN ARGO-RELATED"/>
    <property type="match status" value="1"/>
</dbReference>
<evidence type="ECO:0000313" key="8">
    <source>
        <dbReference type="Proteomes" id="UP000000939"/>
    </source>
</evidence>